<dbReference type="AlphaFoldDB" id="A0AAD3NP78"/>
<feature type="signal peptide" evidence="1">
    <location>
        <begin position="1"/>
        <end position="18"/>
    </location>
</feature>
<protein>
    <submittedName>
        <fullName evidence="2">Uncharacterized protein</fullName>
    </submittedName>
</protein>
<dbReference type="Proteomes" id="UP001234787">
    <property type="component" value="Unassembled WGS sequence"/>
</dbReference>
<evidence type="ECO:0000313" key="3">
    <source>
        <dbReference type="Proteomes" id="UP001234787"/>
    </source>
</evidence>
<comment type="caution">
    <text evidence="2">The sequence shown here is derived from an EMBL/GenBank/DDBJ whole genome shotgun (WGS) entry which is preliminary data.</text>
</comment>
<accession>A0AAD3NP78</accession>
<proteinExistence type="predicted"/>
<organism evidence="2 3">
    <name type="scientific">Cryptomeria japonica</name>
    <name type="common">Japanese cedar</name>
    <name type="synonym">Cupressus japonica</name>
    <dbReference type="NCBI Taxonomy" id="3369"/>
    <lineage>
        <taxon>Eukaryota</taxon>
        <taxon>Viridiplantae</taxon>
        <taxon>Streptophyta</taxon>
        <taxon>Embryophyta</taxon>
        <taxon>Tracheophyta</taxon>
        <taxon>Spermatophyta</taxon>
        <taxon>Pinopsida</taxon>
        <taxon>Pinidae</taxon>
        <taxon>Conifers II</taxon>
        <taxon>Cupressales</taxon>
        <taxon>Cupressaceae</taxon>
        <taxon>Cryptomeria</taxon>
    </lineage>
</organism>
<dbReference type="EMBL" id="BSEH01000901">
    <property type="protein sequence ID" value="GLJ59405.1"/>
    <property type="molecule type" value="Genomic_DNA"/>
</dbReference>
<name>A0AAD3NP78_CRYJA</name>
<feature type="chain" id="PRO_5041988418" evidence="1">
    <location>
        <begin position="19"/>
        <end position="161"/>
    </location>
</feature>
<keyword evidence="3" id="KW-1185">Reference proteome</keyword>
<sequence length="161" mass="16546">MYQQIAIVVACLVGLSQASYLAAPPALPLAAPVLAAPSFTTSAHVGNVQSVSRSFSNVPQTRFTRTDWNQPGSLITSPVFSPIISPVLGQIAVPGPTRYDSYLVPRPPLVENLVSHIPGVAHVPTYAAVPAAVPVAAPLPAPLPAYGAPLPVAAPVAVKGY</sequence>
<keyword evidence="1" id="KW-0732">Signal</keyword>
<gene>
    <name evidence="2" type="ORF">SUGI_1507290</name>
</gene>
<reference evidence="2" key="1">
    <citation type="submission" date="2022-12" db="EMBL/GenBank/DDBJ databases">
        <title>Chromosome-Level Genome Assembly of Japanese Cedar (Cryptomeriajaponica D. Don).</title>
        <authorList>
            <person name="Fujino T."/>
            <person name="Yamaguchi K."/>
            <person name="Yokoyama T."/>
            <person name="Hamanaka T."/>
            <person name="Harazono Y."/>
            <person name="Kamada H."/>
            <person name="Kobayashi W."/>
            <person name="Ujino-Ihara T."/>
            <person name="Uchiyama K."/>
            <person name="Matsumoto A."/>
            <person name="Izuno A."/>
            <person name="Tsumura Y."/>
            <person name="Toyoda A."/>
            <person name="Shigenobu S."/>
            <person name="Moriguchi Y."/>
            <person name="Ueno S."/>
            <person name="Kasahara M."/>
        </authorList>
    </citation>
    <scope>NUCLEOTIDE SEQUENCE</scope>
</reference>
<evidence type="ECO:0000313" key="2">
    <source>
        <dbReference type="EMBL" id="GLJ59405.1"/>
    </source>
</evidence>
<evidence type="ECO:0000256" key="1">
    <source>
        <dbReference type="SAM" id="SignalP"/>
    </source>
</evidence>